<keyword evidence="2" id="KW-1133">Transmembrane helix</keyword>
<reference evidence="3 4" key="1">
    <citation type="submission" date="2020-08" db="EMBL/GenBank/DDBJ databases">
        <title>A Genomic Blueprint of the Chicken Gut Microbiome.</title>
        <authorList>
            <person name="Gilroy R."/>
            <person name="Ravi A."/>
            <person name="Getino M."/>
            <person name="Pursley I."/>
            <person name="Horton D.L."/>
            <person name="Alikhan N.-F."/>
            <person name="Baker D."/>
            <person name="Gharbi K."/>
            <person name="Hall N."/>
            <person name="Watson M."/>
            <person name="Adriaenssens E.M."/>
            <person name="Foster-Nyarko E."/>
            <person name="Jarju S."/>
            <person name="Secka A."/>
            <person name="Antonio M."/>
            <person name="Oren A."/>
            <person name="Chaudhuri R."/>
            <person name="La Ragione R.M."/>
            <person name="Hildebrand F."/>
            <person name="Pallen M.J."/>
        </authorList>
    </citation>
    <scope>NUCLEOTIDE SEQUENCE [LARGE SCALE GENOMIC DNA]</scope>
    <source>
        <strain evidence="3 4">Sa1BUA8</strain>
    </source>
</reference>
<accession>A0A9D5UBQ5</accession>
<protein>
    <recommendedName>
        <fullName evidence="5">TrbL/VirB6 plasmid conjugal transfer protein</fullName>
    </recommendedName>
</protein>
<sequence length="728" mass="76075">MRTLRLPARLARVLATIAVGAGLVLAGPALSASAAPAGGIMPMKACAPAPEPARPTAGLPGKLAPKPFMGVDNPWTSENEAAGGAKGDPFSNPNVTISDVYGYSYKWVDYDTGCLTGSGWGTNMMTGVSNFMLATSASTNALTHSSLNFVVTPTWLSPLDGAITSATDMVKKGFFGPWFTPVLVLVAAGVLIAASRADISKAITSTGWALVVLIAATYIMSYPVSSAQAVDGLIQETVTTSARASGTYVPQPGDGPVTQEPIKPGAGQEAAEMSAAARALNQQMDVINRNTLYDAWLEGTLGSSTSKLATTYGPDLFRASHLTWDEAATVEADPKGQGKAIIDAKKDLWVKTAASVESEDATAYRQLTGQAGRWDAAFMVGLQIAVTMPFLLVAGVFVVVAYGATRLFIPLVPALGVFGMLEVARGWVIATVGQVARIILFGVLFWLAALVNISMVTAVLKSEMAWGLKFIIAMMMPILLFKLLKPKSSVPGLGFVKALGRAKLNSMFTRRAVADGIEDAEDDSRPLSNSGGATGSNKPNGGWKSHAPVASTPAPYEQPVKALPVGSRPSADDTARPGQDVSVAGSRRQDVAVNRAGNRPTFAGAIEGTPQGRHALTGTSRPELVAAPVPSPVYAADRPHAAITSDPSERAAITAEASTEGVRARKEYVATSPEADLSAPVQIMRADERVPEGVSQANVQVVDGEEVFVIWRPDGASTTHSVDAQEDF</sequence>
<evidence type="ECO:0000313" key="3">
    <source>
        <dbReference type="EMBL" id="MBE7702168.1"/>
    </source>
</evidence>
<keyword evidence="4" id="KW-1185">Reference proteome</keyword>
<feature type="transmembrane region" description="Helical" evidence="2">
    <location>
        <begin position="175"/>
        <end position="194"/>
    </location>
</feature>
<dbReference type="Proteomes" id="UP000822993">
    <property type="component" value="Unassembled WGS sequence"/>
</dbReference>
<organism evidence="3 4">
    <name type="scientific">Oerskovia douganii</name>
    <dbReference type="NCBI Taxonomy" id="2762210"/>
    <lineage>
        <taxon>Bacteria</taxon>
        <taxon>Bacillati</taxon>
        <taxon>Actinomycetota</taxon>
        <taxon>Actinomycetes</taxon>
        <taxon>Micrococcales</taxon>
        <taxon>Cellulomonadaceae</taxon>
        <taxon>Oerskovia</taxon>
    </lineage>
</organism>
<evidence type="ECO:0000256" key="2">
    <source>
        <dbReference type="SAM" id="Phobius"/>
    </source>
</evidence>
<feature type="transmembrane region" description="Helical" evidence="2">
    <location>
        <begin position="408"/>
        <end position="428"/>
    </location>
</feature>
<dbReference type="RefSeq" id="WP_193721375.1">
    <property type="nucleotide sequence ID" value="NZ_JACSPN010000035.1"/>
</dbReference>
<name>A0A9D5UBQ5_9CELL</name>
<feature type="region of interest" description="Disordered" evidence="1">
    <location>
        <begin position="519"/>
        <end position="617"/>
    </location>
</feature>
<feature type="transmembrane region" description="Helical" evidence="2">
    <location>
        <begin position="435"/>
        <end position="460"/>
    </location>
</feature>
<evidence type="ECO:0000256" key="1">
    <source>
        <dbReference type="SAM" id="MobiDB-lite"/>
    </source>
</evidence>
<proteinExistence type="predicted"/>
<feature type="compositionally biased region" description="Polar residues" evidence="1">
    <location>
        <begin position="526"/>
        <end position="539"/>
    </location>
</feature>
<keyword evidence="2" id="KW-0812">Transmembrane</keyword>
<evidence type="ECO:0008006" key="5">
    <source>
        <dbReference type="Google" id="ProtNLM"/>
    </source>
</evidence>
<feature type="transmembrane region" description="Helical" evidence="2">
    <location>
        <begin position="376"/>
        <end position="402"/>
    </location>
</feature>
<comment type="caution">
    <text evidence="3">The sequence shown here is derived from an EMBL/GenBank/DDBJ whole genome shotgun (WGS) entry which is preliminary data.</text>
</comment>
<dbReference type="AlphaFoldDB" id="A0A9D5UBQ5"/>
<evidence type="ECO:0000313" key="4">
    <source>
        <dbReference type="Proteomes" id="UP000822993"/>
    </source>
</evidence>
<keyword evidence="2" id="KW-0472">Membrane</keyword>
<dbReference type="EMBL" id="JACSPN010000035">
    <property type="protein sequence ID" value="MBE7702168.1"/>
    <property type="molecule type" value="Genomic_DNA"/>
</dbReference>
<gene>
    <name evidence="3" type="ORF">H9623_17905</name>
</gene>
<feature type="transmembrane region" description="Helical" evidence="2">
    <location>
        <begin position="466"/>
        <end position="484"/>
    </location>
</feature>